<dbReference type="InterPro" id="IPR045082">
    <property type="entry name" value="ATP_syn_F0_a_bact/chloroplast"/>
</dbReference>
<name>A0A2M8EP90_9BACT</name>
<keyword evidence="8 11" id="KW-0406">Ion transport</keyword>
<keyword evidence="10 11" id="KW-0066">ATP synthesis</keyword>
<comment type="similarity">
    <text evidence="2 11 12">Belongs to the ATPase A chain family.</text>
</comment>
<evidence type="ECO:0000256" key="12">
    <source>
        <dbReference type="RuleBase" id="RU000483"/>
    </source>
</evidence>
<comment type="subcellular location">
    <subcellularLocation>
        <location evidence="11 12">Cell membrane</location>
        <topology evidence="11 12">Multi-pass membrane protein</topology>
    </subcellularLocation>
    <subcellularLocation>
        <location evidence="1">Membrane</location>
        <topology evidence="1">Multi-pass membrane protein</topology>
    </subcellularLocation>
</comment>
<evidence type="ECO:0000313" key="13">
    <source>
        <dbReference type="EMBL" id="PJC24511.1"/>
    </source>
</evidence>
<proteinExistence type="inferred from homology"/>
<dbReference type="GO" id="GO:0005886">
    <property type="term" value="C:plasma membrane"/>
    <property type="evidence" value="ECO:0007669"/>
    <property type="project" value="UniProtKB-SubCell"/>
</dbReference>
<dbReference type="AlphaFoldDB" id="A0A2M8EP90"/>
<keyword evidence="7 11" id="KW-1133">Transmembrane helix</keyword>
<keyword evidence="11" id="KW-1003">Cell membrane</keyword>
<dbReference type="GO" id="GO:0045259">
    <property type="term" value="C:proton-transporting ATP synthase complex"/>
    <property type="evidence" value="ECO:0007669"/>
    <property type="project" value="UniProtKB-KW"/>
</dbReference>
<dbReference type="PANTHER" id="PTHR42823">
    <property type="entry name" value="ATP SYNTHASE SUBUNIT A, CHLOROPLASTIC"/>
    <property type="match status" value="1"/>
</dbReference>
<dbReference type="HAMAP" id="MF_01393">
    <property type="entry name" value="ATP_synth_a_bact"/>
    <property type="match status" value="1"/>
</dbReference>
<feature type="transmembrane region" description="Helical" evidence="11">
    <location>
        <begin position="93"/>
        <end position="111"/>
    </location>
</feature>
<dbReference type="GO" id="GO:0046933">
    <property type="term" value="F:proton-transporting ATP synthase activity, rotational mechanism"/>
    <property type="evidence" value="ECO:0007669"/>
    <property type="project" value="UniProtKB-UniRule"/>
</dbReference>
<dbReference type="NCBIfam" id="TIGR01131">
    <property type="entry name" value="ATP_synt_6_or_A"/>
    <property type="match status" value="1"/>
</dbReference>
<evidence type="ECO:0000256" key="3">
    <source>
        <dbReference type="ARBA" id="ARBA00022448"/>
    </source>
</evidence>
<keyword evidence="9 11" id="KW-0472">Membrane</keyword>
<evidence type="ECO:0000313" key="14">
    <source>
        <dbReference type="Proteomes" id="UP000230251"/>
    </source>
</evidence>
<dbReference type="CDD" id="cd00310">
    <property type="entry name" value="ATP-synt_Fo_a_6"/>
    <property type="match status" value="1"/>
</dbReference>
<dbReference type="GO" id="GO:0042777">
    <property type="term" value="P:proton motive force-driven plasma membrane ATP synthesis"/>
    <property type="evidence" value="ECO:0007669"/>
    <property type="project" value="TreeGrafter"/>
</dbReference>
<dbReference type="PROSITE" id="PS00449">
    <property type="entry name" value="ATPASE_A"/>
    <property type="match status" value="1"/>
</dbReference>
<gene>
    <name evidence="11 13" type="primary">atpB</name>
    <name evidence="13" type="ORF">CO057_02495</name>
</gene>
<comment type="caution">
    <text evidence="13">The sequence shown here is derived from an EMBL/GenBank/DDBJ whole genome shotgun (WGS) entry which is preliminary data.</text>
</comment>
<evidence type="ECO:0000256" key="1">
    <source>
        <dbReference type="ARBA" id="ARBA00004141"/>
    </source>
</evidence>
<evidence type="ECO:0000256" key="2">
    <source>
        <dbReference type="ARBA" id="ARBA00006810"/>
    </source>
</evidence>
<keyword evidence="6 11" id="KW-0375">Hydrogen ion transport</keyword>
<dbReference type="PANTHER" id="PTHR42823:SF3">
    <property type="entry name" value="ATP SYNTHASE SUBUNIT A, CHLOROPLASTIC"/>
    <property type="match status" value="1"/>
</dbReference>
<dbReference type="Proteomes" id="UP000230251">
    <property type="component" value="Unassembled WGS sequence"/>
</dbReference>
<evidence type="ECO:0000256" key="8">
    <source>
        <dbReference type="ARBA" id="ARBA00023065"/>
    </source>
</evidence>
<dbReference type="InterPro" id="IPR035908">
    <property type="entry name" value="F0_ATP_A_sf"/>
</dbReference>
<comment type="function">
    <text evidence="11 12">Key component of the proton channel; it plays a direct role in the translocation of protons across the membrane.</text>
</comment>
<dbReference type="SUPFAM" id="SSF81336">
    <property type="entry name" value="F1F0 ATP synthase subunit A"/>
    <property type="match status" value="1"/>
</dbReference>
<dbReference type="Pfam" id="PF00119">
    <property type="entry name" value="ATP-synt_A"/>
    <property type="match status" value="1"/>
</dbReference>
<evidence type="ECO:0000256" key="7">
    <source>
        <dbReference type="ARBA" id="ARBA00022989"/>
    </source>
</evidence>
<sequence>MRNFMNKDRGIKTAFVSIPLAAEPIFEIGHFTVTNSMLNAYIAVGFFILVAIIASRRKSLVPKGIHNIIETVIEFALLEIEKVTQDKKNARKFLPLIATIFFFVLVSNWMGQIPGTGSIGIWGYMHEELELIPLLRPATADLNMTLAIAFVAILSTHLAGMKSQGIFNHFSKFFNLKGIWLSLKKGPMAIIVAVVEFFIGLIEIIGEFAKTLSLSLRLFGNIFAGEVLMTVMLSLMSYIIPIPFIFLELLVGIIQATVFAMLTLAFMVVATMSHGNHEEEHSETHKQAEAHA</sequence>
<evidence type="ECO:0000256" key="6">
    <source>
        <dbReference type="ARBA" id="ARBA00022781"/>
    </source>
</evidence>
<dbReference type="Gene3D" id="1.20.120.220">
    <property type="entry name" value="ATP synthase, F0 complex, subunit A"/>
    <property type="match status" value="1"/>
</dbReference>
<reference evidence="14" key="1">
    <citation type="submission" date="2017-09" db="EMBL/GenBank/DDBJ databases">
        <title>Depth-based differentiation of microbial function through sediment-hosted aquifers and enrichment of novel symbionts in the deep terrestrial subsurface.</title>
        <authorList>
            <person name="Probst A.J."/>
            <person name="Ladd B."/>
            <person name="Jarett J.K."/>
            <person name="Geller-Mcgrath D.E."/>
            <person name="Sieber C.M.K."/>
            <person name="Emerson J.B."/>
            <person name="Anantharaman K."/>
            <person name="Thomas B.C."/>
            <person name="Malmstrom R."/>
            <person name="Stieglmeier M."/>
            <person name="Klingl A."/>
            <person name="Woyke T."/>
            <person name="Ryan C.M."/>
            <person name="Banfield J.F."/>
        </authorList>
    </citation>
    <scope>NUCLEOTIDE SEQUENCE [LARGE SCALE GENOMIC DNA]</scope>
</reference>
<protein>
    <recommendedName>
        <fullName evidence="11 12">ATP synthase subunit a</fullName>
    </recommendedName>
    <alternativeName>
        <fullName evidence="11">ATP synthase F0 sector subunit a</fullName>
    </alternativeName>
    <alternativeName>
        <fullName evidence="11">F-ATPase subunit 6</fullName>
    </alternativeName>
</protein>
<organism evidence="13 14">
    <name type="scientific">Candidatus Uhrbacteria bacterium CG_4_9_14_0_2_um_filter_41_50</name>
    <dbReference type="NCBI Taxonomy" id="1975031"/>
    <lineage>
        <taxon>Bacteria</taxon>
        <taxon>Candidatus Uhriibacteriota</taxon>
    </lineage>
</organism>
<evidence type="ECO:0000256" key="9">
    <source>
        <dbReference type="ARBA" id="ARBA00023136"/>
    </source>
</evidence>
<evidence type="ECO:0000256" key="5">
    <source>
        <dbReference type="ARBA" id="ARBA00022692"/>
    </source>
</evidence>
<keyword evidence="3 11" id="KW-0813">Transport</keyword>
<feature type="transmembrane region" description="Helical" evidence="11">
    <location>
        <begin position="189"/>
        <end position="206"/>
    </location>
</feature>
<evidence type="ECO:0000256" key="10">
    <source>
        <dbReference type="ARBA" id="ARBA00023310"/>
    </source>
</evidence>
<keyword evidence="4 11" id="KW-0138">CF(0)</keyword>
<evidence type="ECO:0000256" key="4">
    <source>
        <dbReference type="ARBA" id="ARBA00022547"/>
    </source>
</evidence>
<feature type="transmembrane region" description="Helical" evidence="11">
    <location>
        <begin position="246"/>
        <end position="269"/>
    </location>
</feature>
<dbReference type="InterPro" id="IPR023011">
    <property type="entry name" value="ATP_synth_F0_asu_AS"/>
</dbReference>
<dbReference type="InterPro" id="IPR000568">
    <property type="entry name" value="ATP_synth_F0_asu"/>
</dbReference>
<accession>A0A2M8EP90</accession>
<dbReference type="EMBL" id="PFSI01000036">
    <property type="protein sequence ID" value="PJC24511.1"/>
    <property type="molecule type" value="Genomic_DNA"/>
</dbReference>
<keyword evidence="5 11" id="KW-0812">Transmembrane</keyword>
<evidence type="ECO:0000256" key="11">
    <source>
        <dbReference type="HAMAP-Rule" id="MF_01393"/>
    </source>
</evidence>
<feature type="transmembrane region" description="Helical" evidence="11">
    <location>
        <begin position="218"/>
        <end position="240"/>
    </location>
</feature>
<feature type="transmembrane region" description="Helical" evidence="11">
    <location>
        <begin position="38"/>
        <end position="55"/>
    </location>
</feature>